<gene>
    <name evidence="7" type="ORF">IAD03_03850</name>
</gene>
<evidence type="ECO:0000313" key="8">
    <source>
        <dbReference type="Proteomes" id="UP000824141"/>
    </source>
</evidence>
<dbReference type="Proteomes" id="UP000824141">
    <property type="component" value="Unassembled WGS sequence"/>
</dbReference>
<dbReference type="SUPFAM" id="SSF51215">
    <property type="entry name" value="Regulatory protein AraC"/>
    <property type="match status" value="1"/>
</dbReference>
<sequence>MREKATYLHYHHELEVGWCVGGTGVFFVEDKVIPYRAPCASVIYGGQIHIAQSSPNEHSEWFFVNVDERALGLKDFPSHTAAPIVSEEDPCGREITLLTSMLIDELRNGTQNNGRCAAGLLQAVLCKHSRLPGGLSDTSSWRIAEIAPAVSYIASHYAEPFNAEFLARLCGFSEATLRRKFRQAVGCAPLEYLHRVRVEAASAMLRAGNKTVLEISEQVGYSSPSSFNREFRRLAGTSPREVRRSLCLKE</sequence>
<dbReference type="SMART" id="SM00342">
    <property type="entry name" value="HTH_ARAC"/>
    <property type="match status" value="1"/>
</dbReference>
<reference evidence="7" key="1">
    <citation type="submission" date="2020-10" db="EMBL/GenBank/DDBJ databases">
        <authorList>
            <person name="Gilroy R."/>
        </authorList>
    </citation>
    <scope>NUCLEOTIDE SEQUENCE</scope>
    <source>
        <strain evidence="7">6086</strain>
    </source>
</reference>
<reference evidence="7" key="2">
    <citation type="journal article" date="2021" name="PeerJ">
        <title>Extensive microbial diversity within the chicken gut microbiome revealed by metagenomics and culture.</title>
        <authorList>
            <person name="Gilroy R."/>
            <person name="Ravi A."/>
            <person name="Getino M."/>
            <person name="Pursley I."/>
            <person name="Horton D.L."/>
            <person name="Alikhan N.F."/>
            <person name="Baker D."/>
            <person name="Gharbi K."/>
            <person name="Hall N."/>
            <person name="Watson M."/>
            <person name="Adriaenssens E.M."/>
            <person name="Foster-Nyarko E."/>
            <person name="Jarju S."/>
            <person name="Secka A."/>
            <person name="Antonio M."/>
            <person name="Oren A."/>
            <person name="Chaudhuri R.R."/>
            <person name="La Ragione R."/>
            <person name="Hildebrand F."/>
            <person name="Pallen M.J."/>
        </authorList>
    </citation>
    <scope>NUCLEOTIDE SEQUENCE</scope>
    <source>
        <strain evidence="7">6086</strain>
    </source>
</reference>
<dbReference type="InterPro" id="IPR020449">
    <property type="entry name" value="Tscrpt_reg_AraC-type_HTH"/>
</dbReference>
<dbReference type="PROSITE" id="PS00041">
    <property type="entry name" value="HTH_ARAC_FAMILY_1"/>
    <property type="match status" value="1"/>
</dbReference>
<evidence type="ECO:0000259" key="6">
    <source>
        <dbReference type="PROSITE" id="PS01124"/>
    </source>
</evidence>
<keyword evidence="2" id="KW-0805">Transcription regulation</keyword>
<keyword evidence="3" id="KW-0238">DNA-binding</keyword>
<evidence type="ECO:0000256" key="1">
    <source>
        <dbReference type="ARBA" id="ARBA00022490"/>
    </source>
</evidence>
<dbReference type="Gene3D" id="1.10.10.60">
    <property type="entry name" value="Homeodomain-like"/>
    <property type="match status" value="1"/>
</dbReference>
<accession>A0A9D1K248</accession>
<dbReference type="InterPro" id="IPR050204">
    <property type="entry name" value="AraC_XylS_family_regulators"/>
</dbReference>
<feature type="domain" description="HTH araC/xylS-type" evidence="6">
    <location>
        <begin position="147"/>
        <end position="245"/>
    </location>
</feature>
<dbReference type="AlphaFoldDB" id="A0A9D1K248"/>
<protein>
    <submittedName>
        <fullName evidence="7">Helix-turn-helix transcriptional regulator</fullName>
    </submittedName>
</protein>
<dbReference type="PRINTS" id="PR00032">
    <property type="entry name" value="HTHARAC"/>
</dbReference>
<keyword evidence="1" id="KW-0963">Cytoplasm</keyword>
<dbReference type="InterPro" id="IPR037923">
    <property type="entry name" value="HTH-like"/>
</dbReference>
<name>A0A9D1K248_9FIRM</name>
<dbReference type="PROSITE" id="PS01124">
    <property type="entry name" value="HTH_ARAC_FAMILY_2"/>
    <property type="match status" value="1"/>
</dbReference>
<proteinExistence type="predicted"/>
<dbReference type="InterPro" id="IPR009057">
    <property type="entry name" value="Homeodomain-like_sf"/>
</dbReference>
<dbReference type="Pfam" id="PF12833">
    <property type="entry name" value="HTH_18"/>
    <property type="match status" value="1"/>
</dbReference>
<evidence type="ECO:0000256" key="2">
    <source>
        <dbReference type="ARBA" id="ARBA00023015"/>
    </source>
</evidence>
<dbReference type="GO" id="GO:0003700">
    <property type="term" value="F:DNA-binding transcription factor activity"/>
    <property type="evidence" value="ECO:0007669"/>
    <property type="project" value="InterPro"/>
</dbReference>
<keyword evidence="4" id="KW-0010">Activator</keyword>
<evidence type="ECO:0000313" key="7">
    <source>
        <dbReference type="EMBL" id="HIS78487.1"/>
    </source>
</evidence>
<dbReference type="InterPro" id="IPR018062">
    <property type="entry name" value="HTH_AraC-typ_CS"/>
</dbReference>
<evidence type="ECO:0000256" key="5">
    <source>
        <dbReference type="ARBA" id="ARBA00023163"/>
    </source>
</evidence>
<dbReference type="PANTHER" id="PTHR46796">
    <property type="entry name" value="HTH-TYPE TRANSCRIPTIONAL ACTIVATOR RHAS-RELATED"/>
    <property type="match status" value="1"/>
</dbReference>
<comment type="caution">
    <text evidence="7">The sequence shown here is derived from an EMBL/GenBank/DDBJ whole genome shotgun (WGS) entry which is preliminary data.</text>
</comment>
<dbReference type="EMBL" id="DVJM01000070">
    <property type="protein sequence ID" value="HIS78487.1"/>
    <property type="molecule type" value="Genomic_DNA"/>
</dbReference>
<dbReference type="SUPFAM" id="SSF46689">
    <property type="entry name" value="Homeodomain-like"/>
    <property type="match status" value="2"/>
</dbReference>
<evidence type="ECO:0000256" key="3">
    <source>
        <dbReference type="ARBA" id="ARBA00023125"/>
    </source>
</evidence>
<organism evidence="7 8">
    <name type="scientific">Candidatus Caccousia stercoris</name>
    <dbReference type="NCBI Taxonomy" id="2840723"/>
    <lineage>
        <taxon>Bacteria</taxon>
        <taxon>Bacillati</taxon>
        <taxon>Bacillota</taxon>
        <taxon>Clostridia</taxon>
        <taxon>Eubacteriales</taxon>
        <taxon>Oscillospiraceae</taxon>
        <taxon>Oscillospiraceae incertae sedis</taxon>
        <taxon>Candidatus Caccousia</taxon>
    </lineage>
</organism>
<evidence type="ECO:0000256" key="4">
    <source>
        <dbReference type="ARBA" id="ARBA00023159"/>
    </source>
</evidence>
<keyword evidence="5" id="KW-0804">Transcription</keyword>
<dbReference type="PANTHER" id="PTHR46796:SF13">
    <property type="entry name" value="HTH-TYPE TRANSCRIPTIONAL ACTIVATOR RHAS"/>
    <property type="match status" value="1"/>
</dbReference>
<dbReference type="GO" id="GO:0043565">
    <property type="term" value="F:sequence-specific DNA binding"/>
    <property type="evidence" value="ECO:0007669"/>
    <property type="project" value="InterPro"/>
</dbReference>
<dbReference type="InterPro" id="IPR018060">
    <property type="entry name" value="HTH_AraC"/>
</dbReference>